<accession>A0ACB8Y323</accession>
<protein>
    <submittedName>
        <fullName evidence="1">Uncharacterized protein</fullName>
    </submittedName>
</protein>
<comment type="caution">
    <text evidence="1">The sequence shown here is derived from an EMBL/GenBank/DDBJ whole genome shotgun (WGS) entry which is preliminary data.</text>
</comment>
<proteinExistence type="predicted"/>
<reference evidence="2" key="1">
    <citation type="journal article" date="2022" name="Mol. Ecol. Resour.">
        <title>The genomes of chicory, endive, great burdock and yacon provide insights into Asteraceae palaeo-polyploidization history and plant inulin production.</title>
        <authorList>
            <person name="Fan W."/>
            <person name="Wang S."/>
            <person name="Wang H."/>
            <person name="Wang A."/>
            <person name="Jiang F."/>
            <person name="Liu H."/>
            <person name="Zhao H."/>
            <person name="Xu D."/>
            <person name="Zhang Y."/>
        </authorList>
    </citation>
    <scope>NUCLEOTIDE SEQUENCE [LARGE SCALE GENOMIC DNA]</scope>
    <source>
        <strain evidence="2">cv. Niubang</strain>
    </source>
</reference>
<evidence type="ECO:0000313" key="1">
    <source>
        <dbReference type="EMBL" id="KAI3678416.1"/>
    </source>
</evidence>
<reference evidence="1 2" key="2">
    <citation type="journal article" date="2022" name="Mol. Ecol. Resour.">
        <title>The genomes of chicory, endive, great burdock and yacon provide insights into Asteraceae paleo-polyploidization history and plant inulin production.</title>
        <authorList>
            <person name="Fan W."/>
            <person name="Wang S."/>
            <person name="Wang H."/>
            <person name="Wang A."/>
            <person name="Jiang F."/>
            <person name="Liu H."/>
            <person name="Zhao H."/>
            <person name="Xu D."/>
            <person name="Zhang Y."/>
        </authorList>
    </citation>
    <scope>NUCLEOTIDE SEQUENCE [LARGE SCALE GENOMIC DNA]</scope>
    <source>
        <strain evidence="2">cv. Niubang</strain>
    </source>
</reference>
<gene>
    <name evidence="1" type="ORF">L6452_37707</name>
</gene>
<dbReference type="Proteomes" id="UP001055879">
    <property type="component" value="Linkage Group LG14"/>
</dbReference>
<keyword evidence="2" id="KW-1185">Reference proteome</keyword>
<sequence>MGWTGGGMVVGKDGLMMVGERGVTLRKTQTPVDPDSAPSFVSSPLISRTPIIPCHLGSSVVSIENKSTLVSIPHNGVEGVGVE</sequence>
<organism evidence="1 2">
    <name type="scientific">Arctium lappa</name>
    <name type="common">Greater burdock</name>
    <name type="synonym">Lappa major</name>
    <dbReference type="NCBI Taxonomy" id="4217"/>
    <lineage>
        <taxon>Eukaryota</taxon>
        <taxon>Viridiplantae</taxon>
        <taxon>Streptophyta</taxon>
        <taxon>Embryophyta</taxon>
        <taxon>Tracheophyta</taxon>
        <taxon>Spermatophyta</taxon>
        <taxon>Magnoliopsida</taxon>
        <taxon>eudicotyledons</taxon>
        <taxon>Gunneridae</taxon>
        <taxon>Pentapetalae</taxon>
        <taxon>asterids</taxon>
        <taxon>campanulids</taxon>
        <taxon>Asterales</taxon>
        <taxon>Asteraceae</taxon>
        <taxon>Carduoideae</taxon>
        <taxon>Cardueae</taxon>
        <taxon>Arctiinae</taxon>
        <taxon>Arctium</taxon>
    </lineage>
</organism>
<evidence type="ECO:0000313" key="2">
    <source>
        <dbReference type="Proteomes" id="UP001055879"/>
    </source>
</evidence>
<name>A0ACB8Y323_ARCLA</name>
<dbReference type="EMBL" id="CM042060">
    <property type="protein sequence ID" value="KAI3678416.1"/>
    <property type="molecule type" value="Genomic_DNA"/>
</dbReference>